<dbReference type="SUPFAM" id="SSF53850">
    <property type="entry name" value="Periplasmic binding protein-like II"/>
    <property type="match status" value="1"/>
</dbReference>
<protein>
    <submittedName>
        <fullName evidence="3">Extracellular solute-binding protein</fullName>
    </submittedName>
</protein>
<dbReference type="PROSITE" id="PS51257">
    <property type="entry name" value="PROKAR_LIPOPROTEIN"/>
    <property type="match status" value="1"/>
</dbReference>
<gene>
    <name evidence="3" type="ORF">IAC78_01780</name>
</gene>
<dbReference type="EMBL" id="JADING010000051">
    <property type="protein sequence ID" value="MBO8414196.1"/>
    <property type="molecule type" value="Genomic_DNA"/>
</dbReference>
<evidence type="ECO:0000256" key="2">
    <source>
        <dbReference type="SAM" id="SignalP"/>
    </source>
</evidence>
<keyword evidence="2" id="KW-0732">Signal</keyword>
<evidence type="ECO:0000313" key="3">
    <source>
        <dbReference type="EMBL" id="MBO8414196.1"/>
    </source>
</evidence>
<dbReference type="InterPro" id="IPR006059">
    <property type="entry name" value="SBP"/>
</dbReference>
<dbReference type="PANTHER" id="PTHR43649">
    <property type="entry name" value="ARABINOSE-BINDING PROTEIN-RELATED"/>
    <property type="match status" value="1"/>
</dbReference>
<organism evidence="3 4">
    <name type="scientific">Candidatus Scatoplasma merdavium</name>
    <dbReference type="NCBI Taxonomy" id="2840932"/>
    <lineage>
        <taxon>Bacteria</taxon>
        <taxon>Bacillati</taxon>
        <taxon>Bacillota</taxon>
        <taxon>Bacilli</taxon>
        <taxon>Bacillales</taxon>
        <taxon>Candidatus Scatoplasma</taxon>
    </lineage>
</organism>
<feature type="signal peptide" evidence="2">
    <location>
        <begin position="1"/>
        <end position="21"/>
    </location>
</feature>
<dbReference type="PANTHER" id="PTHR43649:SF12">
    <property type="entry name" value="DIACETYLCHITOBIOSE BINDING PROTEIN DASA"/>
    <property type="match status" value="1"/>
</dbReference>
<dbReference type="AlphaFoldDB" id="A0A9D9D9Y7"/>
<dbReference type="Gene3D" id="3.40.190.10">
    <property type="entry name" value="Periplasmic binding protein-like II"/>
    <property type="match status" value="1"/>
</dbReference>
<reference evidence="3" key="2">
    <citation type="journal article" date="2021" name="PeerJ">
        <title>Extensive microbial diversity within the chicken gut microbiome revealed by metagenomics and culture.</title>
        <authorList>
            <person name="Gilroy R."/>
            <person name="Ravi A."/>
            <person name="Getino M."/>
            <person name="Pursley I."/>
            <person name="Horton D.L."/>
            <person name="Alikhan N.F."/>
            <person name="Baker D."/>
            <person name="Gharbi K."/>
            <person name="Hall N."/>
            <person name="Watson M."/>
            <person name="Adriaenssens E.M."/>
            <person name="Foster-Nyarko E."/>
            <person name="Jarju S."/>
            <person name="Secka A."/>
            <person name="Antonio M."/>
            <person name="Oren A."/>
            <person name="Chaudhuri R.R."/>
            <person name="La Ragione R."/>
            <person name="Hildebrand F."/>
            <person name="Pallen M.J."/>
        </authorList>
    </citation>
    <scope>NUCLEOTIDE SEQUENCE</scope>
    <source>
        <strain evidence="3">1748</strain>
    </source>
</reference>
<feature type="compositionally biased region" description="Low complexity" evidence="1">
    <location>
        <begin position="26"/>
        <end position="54"/>
    </location>
</feature>
<feature type="chain" id="PRO_5038877605" evidence="2">
    <location>
        <begin position="22"/>
        <end position="527"/>
    </location>
</feature>
<accession>A0A9D9D9Y7</accession>
<evidence type="ECO:0000313" key="4">
    <source>
        <dbReference type="Proteomes" id="UP000823629"/>
    </source>
</evidence>
<feature type="region of interest" description="Disordered" evidence="1">
    <location>
        <begin position="22"/>
        <end position="60"/>
    </location>
</feature>
<dbReference type="Proteomes" id="UP000823629">
    <property type="component" value="Unassembled WGS sequence"/>
</dbReference>
<comment type="caution">
    <text evidence="3">The sequence shown here is derived from an EMBL/GenBank/DDBJ whole genome shotgun (WGS) entry which is preliminary data.</text>
</comment>
<dbReference type="InterPro" id="IPR050490">
    <property type="entry name" value="Bact_solute-bd_prot1"/>
</dbReference>
<evidence type="ECO:0000256" key="1">
    <source>
        <dbReference type="SAM" id="MobiDB-lite"/>
    </source>
</evidence>
<dbReference type="Pfam" id="PF13416">
    <property type="entry name" value="SBP_bac_8"/>
    <property type="match status" value="1"/>
</dbReference>
<name>A0A9D9D9Y7_9BACL</name>
<reference evidence="3" key="1">
    <citation type="submission" date="2020-10" db="EMBL/GenBank/DDBJ databases">
        <authorList>
            <person name="Gilroy R."/>
        </authorList>
    </citation>
    <scope>NUCLEOTIDE SEQUENCE</scope>
    <source>
        <strain evidence="3">1748</strain>
    </source>
</reference>
<proteinExistence type="predicted"/>
<sequence>MKKSRLLLLPILATLAFTVSCEDGSSEGSSSSSSASETTSSSSNGGDQSSSSTSEEQPYVPKITEPTTISIWTTMDDSKQELLNSWIEDFKEIEPNVTINNVKQSGDYTSLREKIVQGFAADNYPDITYCYPDHVADYINYNKALDLTDYVSDSKYGFTEEEISNDFVEAFWQEGSEYSIPGIYSLPFGKSTEAMFYNAEALIDLDLSTIDKSINGGNPLNENYLNNLTWEELFNKLCPAIVKYNETVKQIIDLSDPYSAIVGYDSDDNFFITLAEQYGYDYTSINQVTGVGSADFNNDEMKDLMKMFYDAASKKYLITSGSNADGAYTSDLFKVNKTLFGIGSTAGAKHQIASTDPFPVGVAQIPGAQNGNNRIISQGPSMTILRHDKTSGGVDENRAWASFLFYKYITNTDNGAVFSLNSNYAPVRYSSTETEIYQDALAAANVSETTDVEVINGLVLKYFNEVLDRFYVSPVFVGSSACRDQAGSIMTQVMNAGRGKTQTDETLDSWLDTIFSTAYNEAIKSIK</sequence>